<dbReference type="FunFam" id="1.10.10.2830:FF:000001">
    <property type="entry name" value="Chromosome partitioning protein ParB"/>
    <property type="match status" value="1"/>
</dbReference>
<dbReference type="Pfam" id="PF23552">
    <property type="entry name" value="ParB_C"/>
    <property type="match status" value="1"/>
</dbReference>
<evidence type="ECO:0000256" key="1">
    <source>
        <dbReference type="ARBA" id="ARBA00006295"/>
    </source>
</evidence>
<evidence type="ECO:0000313" key="7">
    <source>
        <dbReference type="Proteomes" id="UP000319619"/>
    </source>
</evidence>
<dbReference type="InterPro" id="IPR050336">
    <property type="entry name" value="Chromosome_partition/occlusion"/>
</dbReference>
<sequence length="290" mass="32702">MSNKETRLGRGLAALLPEGADLGGRSPRFAEIEVDKVHANPQQPRSEFDKDSLQELAQSIKEKGVVQPIIVKRAGDEFELIAGERRLRACKLVNIDRIPAFITEVKDGSEALELALIENLQREDLNALEQAKGFHRLANEYGLTQELIAERVGKSRAAVANTLRLLNLPRDVQVSLRNGTITAGHARAILSFDDRERQVQLWKRIIKEGLSVRKAELAAKKLTPHHAPTTSTSRRPSHLSQIEERLRNLLGTHVRLNYKKGKGGTIQIEYYSDEDLDRLLELFDLMERGW</sequence>
<dbReference type="GO" id="GO:0005694">
    <property type="term" value="C:chromosome"/>
    <property type="evidence" value="ECO:0007669"/>
    <property type="project" value="TreeGrafter"/>
</dbReference>
<dbReference type="NCBIfam" id="TIGR00180">
    <property type="entry name" value="parB_part"/>
    <property type="match status" value="1"/>
</dbReference>
<dbReference type="InterPro" id="IPR057240">
    <property type="entry name" value="ParB_dimer_C"/>
</dbReference>
<dbReference type="Proteomes" id="UP000319619">
    <property type="component" value="Unassembled WGS sequence"/>
</dbReference>
<keyword evidence="2" id="KW-0159">Chromosome partition</keyword>
<keyword evidence="3" id="KW-0238">DNA-binding</keyword>
<dbReference type="Gene3D" id="1.10.10.2830">
    <property type="match status" value="1"/>
</dbReference>
<evidence type="ECO:0000256" key="2">
    <source>
        <dbReference type="ARBA" id="ARBA00022829"/>
    </source>
</evidence>
<feature type="domain" description="ParB-like N-terminal" evidence="5">
    <location>
        <begin position="30"/>
        <end position="120"/>
    </location>
</feature>
<reference evidence="6 7" key="1">
    <citation type="submission" date="2017-06" db="EMBL/GenBank/DDBJ databases">
        <title>Novel microbial phyla capable of carbon fixation and sulfur reduction in deep-sea sediments.</title>
        <authorList>
            <person name="Huang J."/>
            <person name="Baker B."/>
            <person name="Wang Y."/>
        </authorList>
    </citation>
    <scope>NUCLEOTIDE SEQUENCE [LARGE SCALE GENOMIC DNA]</scope>
    <source>
        <strain evidence="6">B3_LCP</strain>
    </source>
</reference>
<accession>A0A532V4Z6</accession>
<comment type="similarity">
    <text evidence="1">Belongs to the ParB family.</text>
</comment>
<dbReference type="FunFam" id="3.90.1530.30:FF:000001">
    <property type="entry name" value="Chromosome partitioning protein ParB"/>
    <property type="match status" value="1"/>
</dbReference>
<dbReference type="InterPro" id="IPR041468">
    <property type="entry name" value="HTH_ParB/Spo0J"/>
</dbReference>
<evidence type="ECO:0000313" key="6">
    <source>
        <dbReference type="EMBL" id="TKJ42265.1"/>
    </source>
</evidence>
<feature type="compositionally biased region" description="Polar residues" evidence="4">
    <location>
        <begin position="228"/>
        <end position="240"/>
    </location>
</feature>
<dbReference type="InterPro" id="IPR003115">
    <property type="entry name" value="ParB_N"/>
</dbReference>
<evidence type="ECO:0000256" key="3">
    <source>
        <dbReference type="ARBA" id="ARBA00023125"/>
    </source>
</evidence>
<dbReference type="PANTHER" id="PTHR33375">
    <property type="entry name" value="CHROMOSOME-PARTITIONING PROTEIN PARB-RELATED"/>
    <property type="match status" value="1"/>
</dbReference>
<dbReference type="GO" id="GO:0007059">
    <property type="term" value="P:chromosome segregation"/>
    <property type="evidence" value="ECO:0007669"/>
    <property type="project" value="UniProtKB-KW"/>
</dbReference>
<comment type="caution">
    <text evidence="6">The sequence shown here is derived from an EMBL/GenBank/DDBJ whole genome shotgun (WGS) entry which is preliminary data.</text>
</comment>
<dbReference type="InterPro" id="IPR036086">
    <property type="entry name" value="ParB/Sulfiredoxin_sf"/>
</dbReference>
<dbReference type="SUPFAM" id="SSF110849">
    <property type="entry name" value="ParB/Sulfiredoxin"/>
    <property type="match status" value="1"/>
</dbReference>
<dbReference type="PANTHER" id="PTHR33375:SF1">
    <property type="entry name" value="CHROMOSOME-PARTITIONING PROTEIN PARB-RELATED"/>
    <property type="match status" value="1"/>
</dbReference>
<dbReference type="EMBL" id="NJBN01000001">
    <property type="protein sequence ID" value="TKJ42265.1"/>
    <property type="molecule type" value="Genomic_DNA"/>
</dbReference>
<dbReference type="InterPro" id="IPR004437">
    <property type="entry name" value="ParB/RepB/Spo0J"/>
</dbReference>
<dbReference type="SMART" id="SM00470">
    <property type="entry name" value="ParB"/>
    <property type="match status" value="1"/>
</dbReference>
<evidence type="ECO:0000256" key="4">
    <source>
        <dbReference type="SAM" id="MobiDB-lite"/>
    </source>
</evidence>
<feature type="region of interest" description="Disordered" evidence="4">
    <location>
        <begin position="221"/>
        <end position="240"/>
    </location>
</feature>
<dbReference type="SUPFAM" id="SSF109709">
    <property type="entry name" value="KorB DNA-binding domain-like"/>
    <property type="match status" value="1"/>
</dbReference>
<protein>
    <recommendedName>
        <fullName evidence="5">ParB-like N-terminal domain-containing protein</fullName>
    </recommendedName>
</protein>
<dbReference type="GO" id="GO:0003677">
    <property type="term" value="F:DNA binding"/>
    <property type="evidence" value="ECO:0007669"/>
    <property type="project" value="UniProtKB-KW"/>
</dbReference>
<organism evidence="6 7">
    <name type="scientific">candidate division LCP-89 bacterium B3_LCP</name>
    <dbReference type="NCBI Taxonomy" id="2012998"/>
    <lineage>
        <taxon>Bacteria</taxon>
        <taxon>Pseudomonadati</taxon>
        <taxon>Bacteria division LCP-89</taxon>
    </lineage>
</organism>
<name>A0A532V4Z6_UNCL8</name>
<evidence type="ECO:0000259" key="5">
    <source>
        <dbReference type="SMART" id="SM00470"/>
    </source>
</evidence>
<dbReference type="Gene3D" id="3.90.1530.30">
    <property type="match status" value="1"/>
</dbReference>
<gene>
    <name evidence="6" type="ORF">CEE37_00885</name>
</gene>
<dbReference type="Pfam" id="PF17762">
    <property type="entry name" value="HTH_ParB"/>
    <property type="match status" value="1"/>
</dbReference>
<dbReference type="AlphaFoldDB" id="A0A532V4Z6"/>
<proteinExistence type="inferred from homology"/>
<dbReference type="CDD" id="cd16393">
    <property type="entry name" value="SPO0J_N"/>
    <property type="match status" value="1"/>
</dbReference>
<dbReference type="Pfam" id="PF02195">
    <property type="entry name" value="ParB_N"/>
    <property type="match status" value="1"/>
</dbReference>